<gene>
    <name evidence="3" type="ORF">LSTR_LSTR000401</name>
</gene>
<dbReference type="GO" id="GO:0046856">
    <property type="term" value="P:phosphatidylinositol dephosphorylation"/>
    <property type="evidence" value="ECO:0007669"/>
    <property type="project" value="InterPro"/>
</dbReference>
<organism evidence="3 4">
    <name type="scientific">Laodelphax striatellus</name>
    <name type="common">Small brown planthopper</name>
    <name type="synonym">Delphax striatella</name>
    <dbReference type="NCBI Taxonomy" id="195883"/>
    <lineage>
        <taxon>Eukaryota</taxon>
        <taxon>Metazoa</taxon>
        <taxon>Ecdysozoa</taxon>
        <taxon>Arthropoda</taxon>
        <taxon>Hexapoda</taxon>
        <taxon>Insecta</taxon>
        <taxon>Pterygota</taxon>
        <taxon>Neoptera</taxon>
        <taxon>Paraneoptera</taxon>
        <taxon>Hemiptera</taxon>
        <taxon>Auchenorrhyncha</taxon>
        <taxon>Fulgoroidea</taxon>
        <taxon>Delphacidae</taxon>
        <taxon>Criomorphinae</taxon>
        <taxon>Laodelphax</taxon>
    </lineage>
</organism>
<evidence type="ECO:0000259" key="2">
    <source>
        <dbReference type="SMART" id="SM00128"/>
    </source>
</evidence>
<comment type="similarity">
    <text evidence="1">Belongs to the inositol 1,4,5-trisphosphate 5-phosphatase type II family.</text>
</comment>
<dbReference type="SMR" id="A0A482X4B2"/>
<dbReference type="EMBL" id="QKKF02018223">
    <property type="protein sequence ID" value="RZF40522.1"/>
    <property type="molecule type" value="Genomic_DNA"/>
</dbReference>
<dbReference type="AlphaFoldDB" id="A0A482X4B2"/>
<dbReference type="InterPro" id="IPR046985">
    <property type="entry name" value="IP5"/>
</dbReference>
<sequence length="498" mass="57193">MEEQISLYILTWNVSVNDPPDEETLKRSLGLDSSELPDLFIIGLQEVSSNPVDMVANTIHEDPWTQAYMDLLMKYGYVKVRTKKLVGISLNVFSLRKHVPKLRHIKEDHFKTGVGGYWGNKGAVGIKMEIGGCSFVFLNAHQAAHEGTYYFEKRLSEYKSITERLDYLLDKSSKSVTFWFGDLNYRFIVEDTNERALSEAGRSTDVSNGVDTSAFSQKDRFKMILSHIAKRNFSGLLQIDELHKAYASGKAYEGFIEKQPNFAPTFKYAKNCDVYDEKRIPAWTDRILYKTQGISYCDSDAKSNKTSQCICQSDYDSITSIALGDHRPVFSRFNVRLKDTSHCELSVAFDEIEDWTLGISNTVTCSMITNGCDQNLRILGNDWIGIFKEDVFSCLNNYVTYAYVNDSLVDERVVERGKKRIELKFLDSLICSPGRYIMIYFRSSIVLHDNFRIERVKDVLGVSDPFVVRNSRDQLLSRKTLKFVHCSILLYKPKNNYW</sequence>
<dbReference type="GO" id="GO:0001726">
    <property type="term" value="C:ruffle"/>
    <property type="evidence" value="ECO:0007669"/>
    <property type="project" value="TreeGrafter"/>
</dbReference>
<protein>
    <recommendedName>
        <fullName evidence="2">Inositol polyphosphate-related phosphatase domain-containing protein</fullName>
    </recommendedName>
</protein>
<dbReference type="Pfam" id="PF17751">
    <property type="entry name" value="SKICH"/>
    <property type="match status" value="1"/>
</dbReference>
<dbReference type="InterPro" id="IPR036691">
    <property type="entry name" value="Endo/exonu/phosph_ase_sf"/>
</dbReference>
<dbReference type="STRING" id="195883.A0A482X4B2"/>
<dbReference type="FunCoup" id="A0A482X4B2">
    <property type="interactions" value="1500"/>
</dbReference>
<dbReference type="InterPro" id="IPR000300">
    <property type="entry name" value="IPPc"/>
</dbReference>
<dbReference type="InParanoid" id="A0A482X4B2"/>
<dbReference type="InterPro" id="IPR041611">
    <property type="entry name" value="SKICH"/>
</dbReference>
<dbReference type="Pfam" id="PF22669">
    <property type="entry name" value="Exo_endo_phos2"/>
    <property type="match status" value="1"/>
</dbReference>
<keyword evidence="4" id="KW-1185">Reference proteome</keyword>
<dbReference type="Proteomes" id="UP000291343">
    <property type="component" value="Unassembled WGS sequence"/>
</dbReference>
<evidence type="ECO:0000313" key="3">
    <source>
        <dbReference type="EMBL" id="RZF40522.1"/>
    </source>
</evidence>
<dbReference type="GO" id="GO:0005737">
    <property type="term" value="C:cytoplasm"/>
    <property type="evidence" value="ECO:0007669"/>
    <property type="project" value="TreeGrafter"/>
</dbReference>
<proteinExistence type="inferred from homology"/>
<feature type="domain" description="Inositol polyphosphate-related phosphatase" evidence="2">
    <location>
        <begin position="3"/>
        <end position="341"/>
    </location>
</feature>
<evidence type="ECO:0000313" key="4">
    <source>
        <dbReference type="Proteomes" id="UP000291343"/>
    </source>
</evidence>
<dbReference type="PANTHER" id="PTHR11200:SF275">
    <property type="entry name" value="LD06095P"/>
    <property type="match status" value="1"/>
</dbReference>
<dbReference type="OrthoDB" id="62798at2759"/>
<dbReference type="PANTHER" id="PTHR11200">
    <property type="entry name" value="INOSITOL 5-PHOSPHATASE"/>
    <property type="match status" value="1"/>
</dbReference>
<name>A0A482X4B2_LAOST</name>
<reference evidence="3 4" key="1">
    <citation type="journal article" date="2017" name="Gigascience">
        <title>Genome sequence of the small brown planthopper, Laodelphax striatellus.</title>
        <authorList>
            <person name="Zhu J."/>
            <person name="Jiang F."/>
            <person name="Wang X."/>
            <person name="Yang P."/>
            <person name="Bao Y."/>
            <person name="Zhao W."/>
            <person name="Wang W."/>
            <person name="Lu H."/>
            <person name="Wang Q."/>
            <person name="Cui N."/>
            <person name="Li J."/>
            <person name="Chen X."/>
            <person name="Luo L."/>
            <person name="Yu J."/>
            <person name="Kang L."/>
            <person name="Cui F."/>
        </authorList>
    </citation>
    <scope>NUCLEOTIDE SEQUENCE [LARGE SCALE GENOMIC DNA]</scope>
    <source>
        <strain evidence="3">Lst14</strain>
    </source>
</reference>
<dbReference type="GO" id="GO:0005886">
    <property type="term" value="C:plasma membrane"/>
    <property type="evidence" value="ECO:0007669"/>
    <property type="project" value="TreeGrafter"/>
</dbReference>
<dbReference type="Gene3D" id="3.60.10.10">
    <property type="entry name" value="Endonuclease/exonuclease/phosphatase"/>
    <property type="match status" value="1"/>
</dbReference>
<dbReference type="GO" id="GO:0004439">
    <property type="term" value="F:phosphatidylinositol-4,5-bisphosphate 5-phosphatase activity"/>
    <property type="evidence" value="ECO:0007669"/>
    <property type="project" value="TreeGrafter"/>
</dbReference>
<dbReference type="Gene3D" id="2.60.40.2840">
    <property type="match status" value="1"/>
</dbReference>
<accession>A0A482X4B2</accession>
<dbReference type="SMART" id="SM00128">
    <property type="entry name" value="IPPc"/>
    <property type="match status" value="1"/>
</dbReference>
<dbReference type="SUPFAM" id="SSF56219">
    <property type="entry name" value="DNase I-like"/>
    <property type="match status" value="1"/>
</dbReference>
<comment type="caution">
    <text evidence="3">The sequence shown here is derived from an EMBL/GenBank/DDBJ whole genome shotgun (WGS) entry which is preliminary data.</text>
</comment>
<evidence type="ECO:0000256" key="1">
    <source>
        <dbReference type="ARBA" id="ARBA00005910"/>
    </source>
</evidence>